<evidence type="ECO:0000313" key="5">
    <source>
        <dbReference type="Proteomes" id="UP000272117"/>
    </source>
</evidence>
<reference evidence="4 5" key="1">
    <citation type="submission" date="2018-11" db="EMBL/GenBank/DDBJ databases">
        <title>Rufibacter latericius sp. nov., isolated from water in Baiyang Lake.</title>
        <authorList>
            <person name="Yang Y."/>
        </authorList>
    </citation>
    <scope>NUCLEOTIDE SEQUENCE [LARGE SCALE GENOMIC DNA]</scope>
    <source>
        <strain evidence="4 5">R-22-1c-1</strain>
    </source>
</reference>
<organism evidence="4 5">
    <name type="scientific">Rufibacter latericius</name>
    <dbReference type="NCBI Taxonomy" id="2487040"/>
    <lineage>
        <taxon>Bacteria</taxon>
        <taxon>Pseudomonadati</taxon>
        <taxon>Bacteroidota</taxon>
        <taxon>Cytophagia</taxon>
        <taxon>Cytophagales</taxon>
        <taxon>Hymenobacteraceae</taxon>
        <taxon>Rufibacter</taxon>
    </lineage>
</organism>
<dbReference type="SUPFAM" id="SSF53850">
    <property type="entry name" value="Periplasmic binding protein-like II"/>
    <property type="match status" value="1"/>
</dbReference>
<feature type="domain" description="Solute-binding protein family 3/N-terminal" evidence="3">
    <location>
        <begin position="44"/>
        <end position="143"/>
    </location>
</feature>
<dbReference type="PROSITE" id="PS51257">
    <property type="entry name" value="PROKAR_LIPOPROTEIN"/>
    <property type="match status" value="1"/>
</dbReference>
<comment type="caution">
    <text evidence="4">The sequence shown here is derived from an EMBL/GenBank/DDBJ whole genome shotgun (WGS) entry which is preliminary data.</text>
</comment>
<accession>A0A3M9M8C9</accession>
<feature type="signal peptide" evidence="2">
    <location>
        <begin position="1"/>
        <end position="24"/>
    </location>
</feature>
<dbReference type="Gene3D" id="3.40.190.10">
    <property type="entry name" value="Periplasmic binding protein-like II"/>
    <property type="match status" value="1"/>
</dbReference>
<evidence type="ECO:0000259" key="3">
    <source>
        <dbReference type="Pfam" id="PF00497"/>
    </source>
</evidence>
<dbReference type="Pfam" id="PF00497">
    <property type="entry name" value="SBP_bac_3"/>
    <property type="match status" value="1"/>
</dbReference>
<dbReference type="Proteomes" id="UP000272117">
    <property type="component" value="Unassembled WGS sequence"/>
</dbReference>
<protein>
    <submittedName>
        <fullName evidence="4">ABC transporter substrate-binding protein</fullName>
    </submittedName>
</protein>
<evidence type="ECO:0000313" key="4">
    <source>
        <dbReference type="EMBL" id="RNI21772.1"/>
    </source>
</evidence>
<name>A0A3M9M8C9_9BACT</name>
<dbReference type="PANTHER" id="PTHR35936">
    <property type="entry name" value="MEMBRANE-BOUND LYTIC MUREIN TRANSGLYCOSYLASE F"/>
    <property type="match status" value="1"/>
</dbReference>
<sequence length="163" mass="18614">MIQKRNTGWPFLFALFFLFSLTFGCQDFPKDPEKTLEQVTNGTLKVGYSENPPWVVKGPQGPTGIEADLVKAFAKSLNATIEWQNDTEQNLMERLEKNELHLVMAGVTDDTPWKQKISFTRPFAEVAKKKHVLCVIKGENAFTVKLEKFLHQQQAYLQNSLQP</sequence>
<evidence type="ECO:0000256" key="1">
    <source>
        <dbReference type="ARBA" id="ARBA00022729"/>
    </source>
</evidence>
<keyword evidence="5" id="KW-1185">Reference proteome</keyword>
<keyword evidence="1 2" id="KW-0732">Signal</keyword>
<dbReference type="EMBL" id="RJJD01000023">
    <property type="protein sequence ID" value="RNI21772.1"/>
    <property type="molecule type" value="Genomic_DNA"/>
</dbReference>
<dbReference type="AlphaFoldDB" id="A0A3M9M8C9"/>
<proteinExistence type="predicted"/>
<evidence type="ECO:0000256" key="2">
    <source>
        <dbReference type="SAM" id="SignalP"/>
    </source>
</evidence>
<gene>
    <name evidence="4" type="ORF">EFB08_21725</name>
</gene>
<dbReference type="OrthoDB" id="6150901at2"/>
<dbReference type="PANTHER" id="PTHR35936:SF32">
    <property type="entry name" value="MEMBRANE-BOUND LYTIC MUREIN TRANSGLYCOSYLASE F"/>
    <property type="match status" value="1"/>
</dbReference>
<dbReference type="InterPro" id="IPR001638">
    <property type="entry name" value="Solute-binding_3/MltF_N"/>
</dbReference>
<dbReference type="RefSeq" id="WP_123129095.1">
    <property type="nucleotide sequence ID" value="NZ_RJJD01000023.1"/>
</dbReference>
<feature type="chain" id="PRO_5018059779" evidence="2">
    <location>
        <begin position="25"/>
        <end position="163"/>
    </location>
</feature>